<evidence type="ECO:0000313" key="1">
    <source>
        <dbReference type="EMBL" id="MBM7589501.1"/>
    </source>
</evidence>
<accession>A0A939BUF6</accession>
<comment type="caution">
    <text evidence="1">The sequence shown here is derived from an EMBL/GenBank/DDBJ whole genome shotgun (WGS) entry which is preliminary data.</text>
</comment>
<proteinExistence type="predicted"/>
<name>A0A939BUF6_9BACL</name>
<dbReference type="AlphaFoldDB" id="A0A939BUF6"/>
<protein>
    <submittedName>
        <fullName evidence="1">Uncharacterized protein</fullName>
    </submittedName>
</protein>
<dbReference type="EMBL" id="JAFBEB010000003">
    <property type="protein sequence ID" value="MBM7589501.1"/>
    <property type="molecule type" value="Genomic_DNA"/>
</dbReference>
<gene>
    <name evidence="1" type="ORF">JOD01_001101</name>
</gene>
<dbReference type="Proteomes" id="UP000717624">
    <property type="component" value="Unassembled WGS sequence"/>
</dbReference>
<sequence length="56" mass="6491">SGVFGLVTEKLLQVGVKSFFYAQKTLLLKGLDLCKWLIYTKGFRAIDQTIREMFKF</sequence>
<reference evidence="1" key="1">
    <citation type="submission" date="2021-01" db="EMBL/GenBank/DDBJ databases">
        <title>Genomic Encyclopedia of Type Strains, Phase IV (KMG-IV): sequencing the most valuable type-strain genomes for metagenomic binning, comparative biology and taxonomic classification.</title>
        <authorList>
            <person name="Goeker M."/>
        </authorList>
    </citation>
    <scope>NUCLEOTIDE SEQUENCE</scope>
    <source>
        <strain evidence="1">DSM 25523</strain>
    </source>
</reference>
<evidence type="ECO:0000313" key="2">
    <source>
        <dbReference type="Proteomes" id="UP000717624"/>
    </source>
</evidence>
<keyword evidence="2" id="KW-1185">Reference proteome</keyword>
<feature type="non-terminal residue" evidence="1">
    <location>
        <position position="1"/>
    </location>
</feature>
<organism evidence="1 2">
    <name type="scientific">Brevibacillus fulvus</name>
    <dbReference type="NCBI Taxonomy" id="1125967"/>
    <lineage>
        <taxon>Bacteria</taxon>
        <taxon>Bacillati</taxon>
        <taxon>Bacillota</taxon>
        <taxon>Bacilli</taxon>
        <taxon>Bacillales</taxon>
        <taxon>Paenibacillaceae</taxon>
        <taxon>Brevibacillus</taxon>
    </lineage>
</organism>